<dbReference type="Pfam" id="PF13411">
    <property type="entry name" value="MerR_1"/>
    <property type="match status" value="1"/>
</dbReference>
<dbReference type="SUPFAM" id="SSF46955">
    <property type="entry name" value="Putative DNA-binding domain"/>
    <property type="match status" value="1"/>
</dbReference>
<dbReference type="GO" id="GO:0006355">
    <property type="term" value="P:regulation of DNA-templated transcription"/>
    <property type="evidence" value="ECO:0007669"/>
    <property type="project" value="InterPro"/>
</dbReference>
<dbReference type="RefSeq" id="WP_085888107.1">
    <property type="nucleotide sequence ID" value="NZ_FWFN01000004.1"/>
</dbReference>
<feature type="domain" description="HTH merR-type" evidence="2">
    <location>
        <begin position="10"/>
        <end position="78"/>
    </location>
</feature>
<evidence type="ECO:0000259" key="2">
    <source>
        <dbReference type="PROSITE" id="PS50937"/>
    </source>
</evidence>
<dbReference type="CDD" id="cd04765">
    <property type="entry name" value="HTH_MlrA-like_sg2"/>
    <property type="match status" value="1"/>
</dbReference>
<dbReference type="Proteomes" id="UP000193963">
    <property type="component" value="Unassembled WGS sequence"/>
</dbReference>
<dbReference type="SMART" id="SM00422">
    <property type="entry name" value="HTH_MERR"/>
    <property type="match status" value="1"/>
</dbReference>
<gene>
    <name evidence="3" type="ORF">PSM7751_02068</name>
</gene>
<feature type="region of interest" description="Disordered" evidence="1">
    <location>
        <begin position="106"/>
        <end position="230"/>
    </location>
</feature>
<dbReference type="GO" id="GO:0003677">
    <property type="term" value="F:DNA binding"/>
    <property type="evidence" value="ECO:0007669"/>
    <property type="project" value="InterPro"/>
</dbReference>
<dbReference type="AlphaFoldDB" id="A0A1X6Z935"/>
<protein>
    <submittedName>
        <fullName evidence="3">MerR family regulatory protein</fullName>
    </submittedName>
</protein>
<evidence type="ECO:0000256" key="1">
    <source>
        <dbReference type="SAM" id="MobiDB-lite"/>
    </source>
</evidence>
<dbReference type="InterPro" id="IPR000551">
    <property type="entry name" value="MerR-type_HTH_dom"/>
</dbReference>
<sequence length="266" mass="27941">MPKSADAFRTISEVAEWLGTPAHVLRFWESKFTQVRPVKRAGGRRYYRPSDMELLGGIKRLLHEEGMTIKGVQKLLRDRGTAHVATMSPPLDDLAVPLEAEIVQLKPRSAPPESGPDAMTPPDGSESGPAATATDVAAASTEDAPADPLPGHATMTSDVAAEASRAPDLAQTPDVAAESDSQDEGEGRNLFSDLDAQEAPEVEETTAAPVAATAAPAPVTVPDDPEDDAFAPESGVLSYLLARRSPLPPATAARALALAQDLVALR</sequence>
<dbReference type="Gene3D" id="1.10.1660.10">
    <property type="match status" value="1"/>
</dbReference>
<evidence type="ECO:0000313" key="4">
    <source>
        <dbReference type="Proteomes" id="UP000193963"/>
    </source>
</evidence>
<feature type="compositionally biased region" description="Acidic residues" evidence="1">
    <location>
        <begin position="195"/>
        <end position="204"/>
    </location>
</feature>
<evidence type="ECO:0000313" key="3">
    <source>
        <dbReference type="EMBL" id="SLN44939.1"/>
    </source>
</evidence>
<name>A0A1X6Z935_9RHOB</name>
<reference evidence="3 4" key="1">
    <citation type="submission" date="2017-03" db="EMBL/GenBank/DDBJ databases">
        <authorList>
            <person name="Afonso C.L."/>
            <person name="Miller P.J."/>
            <person name="Scott M.A."/>
            <person name="Spackman E."/>
            <person name="Goraichik I."/>
            <person name="Dimitrov K.M."/>
            <person name="Suarez D.L."/>
            <person name="Swayne D.E."/>
        </authorList>
    </citation>
    <scope>NUCLEOTIDE SEQUENCE [LARGE SCALE GENOMIC DNA]</scope>
    <source>
        <strain evidence="3 4">CECT 7751</strain>
    </source>
</reference>
<dbReference type="OrthoDB" id="9810140at2"/>
<organism evidence="3 4">
    <name type="scientific">Pseudooceanicola marinus</name>
    <dbReference type="NCBI Taxonomy" id="396013"/>
    <lineage>
        <taxon>Bacteria</taxon>
        <taxon>Pseudomonadati</taxon>
        <taxon>Pseudomonadota</taxon>
        <taxon>Alphaproteobacteria</taxon>
        <taxon>Rhodobacterales</taxon>
        <taxon>Paracoccaceae</taxon>
        <taxon>Pseudooceanicola</taxon>
    </lineage>
</organism>
<feature type="compositionally biased region" description="Low complexity" evidence="1">
    <location>
        <begin position="205"/>
        <end position="222"/>
    </location>
</feature>
<proteinExistence type="predicted"/>
<dbReference type="InterPro" id="IPR009061">
    <property type="entry name" value="DNA-bd_dom_put_sf"/>
</dbReference>
<dbReference type="PROSITE" id="PS50937">
    <property type="entry name" value="HTH_MERR_2"/>
    <property type="match status" value="1"/>
</dbReference>
<keyword evidence="4" id="KW-1185">Reference proteome</keyword>
<accession>A0A1X6Z935</accession>
<feature type="compositionally biased region" description="Low complexity" evidence="1">
    <location>
        <begin position="130"/>
        <end position="143"/>
    </location>
</feature>
<dbReference type="EMBL" id="FWFN01000004">
    <property type="protein sequence ID" value="SLN44939.1"/>
    <property type="molecule type" value="Genomic_DNA"/>
</dbReference>